<feature type="transmembrane region" description="Helical" evidence="6">
    <location>
        <begin position="224"/>
        <end position="251"/>
    </location>
</feature>
<feature type="transmembrane region" description="Helical" evidence="6">
    <location>
        <begin position="136"/>
        <end position="160"/>
    </location>
</feature>
<feature type="transmembrane region" description="Helical" evidence="6">
    <location>
        <begin position="515"/>
        <end position="538"/>
    </location>
</feature>
<feature type="transmembrane region" description="Helical" evidence="6">
    <location>
        <begin position="97"/>
        <end position="116"/>
    </location>
</feature>
<comment type="caution">
    <text evidence="7">The sequence shown here is derived from an EMBL/GenBank/DDBJ whole genome shotgun (WGS) entry which is preliminary data.</text>
</comment>
<feature type="transmembrane region" description="Helical" evidence="6">
    <location>
        <begin position="34"/>
        <end position="53"/>
    </location>
</feature>
<evidence type="ECO:0008006" key="9">
    <source>
        <dbReference type="Google" id="ProtNLM"/>
    </source>
</evidence>
<comment type="subcellular location">
    <subcellularLocation>
        <location evidence="1">Cell membrane</location>
        <topology evidence="1">Multi-pass membrane protein</topology>
    </subcellularLocation>
</comment>
<reference evidence="7" key="2">
    <citation type="submission" date="2020-09" db="EMBL/GenBank/DDBJ databases">
        <authorList>
            <person name="Sun Q."/>
            <person name="Zhou Y."/>
        </authorList>
    </citation>
    <scope>NUCLEOTIDE SEQUENCE</scope>
    <source>
        <strain evidence="7">CGMCC 1.15725</strain>
    </source>
</reference>
<feature type="transmembrane region" description="Helical" evidence="6">
    <location>
        <begin position="190"/>
        <end position="212"/>
    </location>
</feature>
<feature type="transmembrane region" description="Helical" evidence="6">
    <location>
        <begin position="6"/>
        <end position="27"/>
    </location>
</feature>
<keyword evidence="4 6" id="KW-1133">Transmembrane helix</keyword>
<keyword evidence="3 6" id="KW-0812">Transmembrane</keyword>
<protein>
    <recommendedName>
        <fullName evidence="9">Branched-chain amino acid ABC transporter permease</fullName>
    </recommendedName>
</protein>
<dbReference type="GO" id="GO:0015658">
    <property type="term" value="F:branched-chain amino acid transmembrane transporter activity"/>
    <property type="evidence" value="ECO:0007669"/>
    <property type="project" value="InterPro"/>
</dbReference>
<dbReference type="EMBL" id="BMJQ01000010">
    <property type="protein sequence ID" value="GGF30215.1"/>
    <property type="molecule type" value="Genomic_DNA"/>
</dbReference>
<accession>A0A8J2YWP2</accession>
<evidence type="ECO:0000256" key="1">
    <source>
        <dbReference type="ARBA" id="ARBA00004651"/>
    </source>
</evidence>
<feature type="transmembrane region" description="Helical" evidence="6">
    <location>
        <begin position="258"/>
        <end position="278"/>
    </location>
</feature>
<evidence type="ECO:0000313" key="7">
    <source>
        <dbReference type="EMBL" id="GGF30215.1"/>
    </source>
</evidence>
<name>A0A8J2YWP2_9PROT</name>
<organism evidence="7 8">
    <name type="scientific">Aliidongia dinghuensis</name>
    <dbReference type="NCBI Taxonomy" id="1867774"/>
    <lineage>
        <taxon>Bacteria</taxon>
        <taxon>Pseudomonadati</taxon>
        <taxon>Pseudomonadota</taxon>
        <taxon>Alphaproteobacteria</taxon>
        <taxon>Rhodospirillales</taxon>
        <taxon>Dongiaceae</taxon>
        <taxon>Aliidongia</taxon>
    </lineage>
</organism>
<feature type="transmembrane region" description="Helical" evidence="6">
    <location>
        <begin position="589"/>
        <end position="612"/>
    </location>
</feature>
<dbReference type="GO" id="GO:0005886">
    <property type="term" value="C:plasma membrane"/>
    <property type="evidence" value="ECO:0007669"/>
    <property type="project" value="UniProtKB-SubCell"/>
</dbReference>
<feature type="transmembrane region" description="Helical" evidence="6">
    <location>
        <begin position="550"/>
        <end position="577"/>
    </location>
</feature>
<dbReference type="CDD" id="cd06581">
    <property type="entry name" value="TM_PBP1_LivM_like"/>
    <property type="match status" value="1"/>
</dbReference>
<sequence>MIDFLQILIGGLVVGATYALIAVGFSLVYQVTGVINLAQGAACVLAALLAWSLETQAGLSAAAAAPLAMVAATLLGTGLGTVTFVPGLSRLSNANMLMLTAGLLTLAEGLFLLIWGSQPYALASFSGDRPLSFAGLLIPPQGLWILGTTVVVIAALWYLLARTVIGQALRACAENPMAARLMGIDVKRMAILSFGLASAIGAVAGVVVAPTTSLEFDSGRLLTFYGFIAVAIGGIGSFPGAVAGGLLLGILQQLTTAYVSSLFSSAIALALLLVVLVLKPSGLVKTSVQRRQDVRDTARITSHIISLAPGYARIGGIAVALLVLALPYLITAPAMLSGLVIAGILFIALIGLDLVMGYAGQVNLGQAGFMAVGGYVSGYLVTQYDGIPPLLAMLAGIAAAVAIAVGLALVTMRLRGLYLALATLSFGLLVDAFTVGLVDYTGGPSGLVGIPSFAIGSYSFDTPGQMYYLVAAIDIALVVLFWGAMRTDFGRALKAIRGDQMASEALGVNVKALKLLTLSISAALAALAGALYAFFFHFLSPEMVGTQQSLSLVAMLVLGGEGTLVGPVLGSVILTMLPTVFQPLAIYKTFASGLLLVLCFLFLPQGLFGLLVRSLPARTAPPVPASQHRLSKEATR</sequence>
<dbReference type="AlphaFoldDB" id="A0A8J2YWP2"/>
<feature type="transmembrane region" description="Helical" evidence="6">
    <location>
        <begin position="466"/>
        <end position="484"/>
    </location>
</feature>
<feature type="transmembrane region" description="Helical" evidence="6">
    <location>
        <begin position="417"/>
        <end position="438"/>
    </location>
</feature>
<feature type="transmembrane region" description="Helical" evidence="6">
    <location>
        <begin position="59"/>
        <end position="85"/>
    </location>
</feature>
<evidence type="ECO:0000256" key="6">
    <source>
        <dbReference type="SAM" id="Phobius"/>
    </source>
</evidence>
<keyword evidence="8" id="KW-1185">Reference proteome</keyword>
<keyword evidence="5 6" id="KW-0472">Membrane</keyword>
<keyword evidence="2" id="KW-1003">Cell membrane</keyword>
<evidence type="ECO:0000256" key="4">
    <source>
        <dbReference type="ARBA" id="ARBA00022989"/>
    </source>
</evidence>
<dbReference type="InterPro" id="IPR043428">
    <property type="entry name" value="LivM-like"/>
</dbReference>
<dbReference type="Pfam" id="PF02653">
    <property type="entry name" value="BPD_transp_2"/>
    <property type="match status" value="2"/>
</dbReference>
<evidence type="ECO:0000256" key="3">
    <source>
        <dbReference type="ARBA" id="ARBA00022692"/>
    </source>
</evidence>
<feature type="transmembrane region" description="Helical" evidence="6">
    <location>
        <begin position="338"/>
        <end position="360"/>
    </location>
</feature>
<dbReference type="InterPro" id="IPR001851">
    <property type="entry name" value="ABC_transp_permease"/>
</dbReference>
<evidence type="ECO:0000256" key="2">
    <source>
        <dbReference type="ARBA" id="ARBA00022475"/>
    </source>
</evidence>
<gene>
    <name evidence="7" type="ORF">GCM10011611_40400</name>
</gene>
<dbReference type="Proteomes" id="UP000646365">
    <property type="component" value="Unassembled WGS sequence"/>
</dbReference>
<feature type="transmembrane region" description="Helical" evidence="6">
    <location>
        <begin position="311"/>
        <end position="331"/>
    </location>
</feature>
<dbReference type="CDD" id="cd06582">
    <property type="entry name" value="TM_PBP1_LivH_like"/>
    <property type="match status" value="1"/>
</dbReference>
<dbReference type="PANTHER" id="PTHR30482">
    <property type="entry name" value="HIGH-AFFINITY BRANCHED-CHAIN AMINO ACID TRANSPORT SYSTEM PERMEASE"/>
    <property type="match status" value="1"/>
</dbReference>
<reference evidence="7" key="1">
    <citation type="journal article" date="2014" name="Int. J. Syst. Evol. Microbiol.">
        <title>Complete genome sequence of Corynebacterium casei LMG S-19264T (=DSM 44701T), isolated from a smear-ripened cheese.</title>
        <authorList>
            <consortium name="US DOE Joint Genome Institute (JGI-PGF)"/>
            <person name="Walter F."/>
            <person name="Albersmeier A."/>
            <person name="Kalinowski J."/>
            <person name="Ruckert C."/>
        </authorList>
    </citation>
    <scope>NUCLEOTIDE SEQUENCE</scope>
    <source>
        <strain evidence="7">CGMCC 1.15725</strain>
    </source>
</reference>
<dbReference type="PANTHER" id="PTHR30482:SF18">
    <property type="entry name" value="BRANCHED AMINO ACID TRANSPORT SYSTEM PERMEASE"/>
    <property type="match status" value="1"/>
</dbReference>
<evidence type="ECO:0000313" key="8">
    <source>
        <dbReference type="Proteomes" id="UP000646365"/>
    </source>
</evidence>
<feature type="transmembrane region" description="Helical" evidence="6">
    <location>
        <begin position="390"/>
        <end position="410"/>
    </location>
</feature>
<evidence type="ECO:0000256" key="5">
    <source>
        <dbReference type="ARBA" id="ARBA00023136"/>
    </source>
</evidence>
<proteinExistence type="predicted"/>
<dbReference type="RefSeq" id="WP_189049076.1">
    <property type="nucleotide sequence ID" value="NZ_BMJQ01000010.1"/>
</dbReference>